<dbReference type="SUPFAM" id="SSF82171">
    <property type="entry name" value="DPP6 N-terminal domain-like"/>
    <property type="match status" value="1"/>
</dbReference>
<accession>A0A151B6A5</accession>
<evidence type="ECO:0000256" key="1">
    <source>
        <dbReference type="SAM" id="Phobius"/>
    </source>
</evidence>
<protein>
    <submittedName>
        <fullName evidence="2">Uncharacterized protein</fullName>
    </submittedName>
</protein>
<dbReference type="Proteomes" id="UP000075531">
    <property type="component" value="Unassembled WGS sequence"/>
</dbReference>
<keyword evidence="1" id="KW-1133">Transmembrane helix</keyword>
<dbReference type="PATRIC" id="fig|1121338.3.peg.654"/>
<keyword evidence="3" id="KW-1185">Reference proteome</keyword>
<dbReference type="AlphaFoldDB" id="A0A151B6A5"/>
<sequence length="475" mass="55718">MMELFLEFDQLYRFHFYKSKIEDFCISKTSLLERMKDVNKNTGKFLSLIFFVFFSFIFFVAYKYYDVNNNGVEAYNNEKYICTNKSFDSESNDSNEHESDAFNIHLESKGVKEVTHFPEIKCTAGDSAQIIDDIKKNGFEQKHYKIIFADMKKIIIKNNSYILMLNNSDSNICSAIDLNKLMEDNYTIKEFSVSPNGEYVVIETEDTQSKYKGQIYCCDLKRNIAINISKCNHDDIINTWSYSGNYYVYGDKSGKNIILYDVINNKLVEVPFGKGMIKDIFISNDGNIIVNSNKKYFINKEEKYNVTEINIPGKIINFRDGNVTFYDNGVIYTYNSGKTEEVNKIDEDYNLVKYNGEKAIFSNCNSIMVYSFNTKNIYRYNLKYEDIEYIYFSPNLQRCILMNEEHRFKIITSDGGIYDIDNDDFLNYLGEYRWLDNNNIIKLQPIIDTSNNRIKNIEIVKLNIETGEKKSIYKF</sequence>
<dbReference type="STRING" id="1121338.CLTEP_06470"/>
<reference evidence="2 3" key="1">
    <citation type="submission" date="2016-02" db="EMBL/GenBank/DDBJ databases">
        <title>Genome sequence of Clostridium tepidiprofundi DSM 19306.</title>
        <authorList>
            <person name="Poehlein A."/>
            <person name="Daniel R."/>
        </authorList>
    </citation>
    <scope>NUCLEOTIDE SEQUENCE [LARGE SCALE GENOMIC DNA]</scope>
    <source>
        <strain evidence="2 3">DSM 19306</strain>
    </source>
</reference>
<dbReference type="RefSeq" id="WP_066822493.1">
    <property type="nucleotide sequence ID" value="NZ_LTBA01000003.1"/>
</dbReference>
<comment type="caution">
    <text evidence="2">The sequence shown here is derived from an EMBL/GenBank/DDBJ whole genome shotgun (WGS) entry which is preliminary data.</text>
</comment>
<evidence type="ECO:0000313" key="2">
    <source>
        <dbReference type="EMBL" id="KYH35471.1"/>
    </source>
</evidence>
<name>A0A151B6A5_9CLOT</name>
<keyword evidence="1" id="KW-0472">Membrane</keyword>
<proteinExistence type="predicted"/>
<dbReference type="Gene3D" id="2.140.10.30">
    <property type="entry name" value="Dipeptidylpeptidase IV, N-terminal domain"/>
    <property type="match status" value="1"/>
</dbReference>
<feature type="transmembrane region" description="Helical" evidence="1">
    <location>
        <begin position="45"/>
        <end position="65"/>
    </location>
</feature>
<keyword evidence="1" id="KW-0812">Transmembrane</keyword>
<dbReference type="OrthoDB" id="360708at186802"/>
<gene>
    <name evidence="2" type="ORF">CLTEP_06470</name>
</gene>
<organism evidence="2 3">
    <name type="scientific">Clostridium tepidiprofundi DSM 19306</name>
    <dbReference type="NCBI Taxonomy" id="1121338"/>
    <lineage>
        <taxon>Bacteria</taxon>
        <taxon>Bacillati</taxon>
        <taxon>Bacillota</taxon>
        <taxon>Clostridia</taxon>
        <taxon>Eubacteriales</taxon>
        <taxon>Clostridiaceae</taxon>
        <taxon>Clostridium</taxon>
    </lineage>
</organism>
<dbReference type="EMBL" id="LTBA01000003">
    <property type="protein sequence ID" value="KYH35471.1"/>
    <property type="molecule type" value="Genomic_DNA"/>
</dbReference>
<evidence type="ECO:0000313" key="3">
    <source>
        <dbReference type="Proteomes" id="UP000075531"/>
    </source>
</evidence>